<sequence>MFSRSLRLLILLAISGTAFSSGTWQNLTSIPSGPRQEECVASIGDTVYVVGGVTSPPPNDTFPPTIALVEAFNTTDNTWRRLADLPITINHCNIASLNGKLYVLGGLVGQGGVWVRTGRAFEYCPQSDAWTELPSLPEGAERGSSAVGVWGDQVFLAGGMRTLNIPAGEQDTVATGLVYDTRAKEWTAFVDLPEGRDHVGGVVIGGTFYVVGGRFRGQNNVRGTVFTMNLTAEEKVWAEKSIMPTPRGGLAAAATDGKIYTFGGEGDPLLIGPAGVYNNTEVYDTETDSWEVLPPMDIPRHGTAATAVGGKLYIPGGGLMRGGAAPVAIMDVFIP</sequence>
<dbReference type="InterPro" id="IPR006652">
    <property type="entry name" value="Kelch_1"/>
</dbReference>
<dbReference type="EMBL" id="JBAHYK010000069">
    <property type="protein sequence ID" value="KAL0579166.1"/>
    <property type="molecule type" value="Genomic_DNA"/>
</dbReference>
<dbReference type="Pfam" id="PF24681">
    <property type="entry name" value="Kelch_KLHDC2_KLHL20_DRC7"/>
    <property type="match status" value="1"/>
</dbReference>
<dbReference type="Pfam" id="PF01344">
    <property type="entry name" value="Kelch_1"/>
    <property type="match status" value="2"/>
</dbReference>
<dbReference type="PANTHER" id="PTHR46375">
    <property type="entry name" value="KELCH REPEAT AND BTB DOMAIN-CONTAINING PROTEIN 13-RELATED"/>
    <property type="match status" value="1"/>
</dbReference>
<dbReference type="Proteomes" id="UP001465976">
    <property type="component" value="Unassembled WGS sequence"/>
</dbReference>
<evidence type="ECO:0008006" key="4">
    <source>
        <dbReference type="Google" id="ProtNLM"/>
    </source>
</evidence>
<accession>A0ABR3FUL9</accession>
<evidence type="ECO:0000313" key="3">
    <source>
        <dbReference type="Proteomes" id="UP001465976"/>
    </source>
</evidence>
<name>A0ABR3FUL9_9AGAR</name>
<dbReference type="InterPro" id="IPR052392">
    <property type="entry name" value="Kelch-BTB_domain-containing"/>
</dbReference>
<reference evidence="2 3" key="1">
    <citation type="submission" date="2024-02" db="EMBL/GenBank/DDBJ databases">
        <title>A draft genome for the cacao thread blight pathogen Marasmius crinis-equi.</title>
        <authorList>
            <person name="Cohen S.P."/>
            <person name="Baruah I.K."/>
            <person name="Amoako-Attah I."/>
            <person name="Bukari Y."/>
            <person name="Meinhardt L.W."/>
            <person name="Bailey B.A."/>
        </authorList>
    </citation>
    <scope>NUCLEOTIDE SEQUENCE [LARGE SCALE GENOMIC DNA]</scope>
    <source>
        <strain evidence="2 3">GH-76</strain>
    </source>
</reference>
<dbReference type="PANTHER" id="PTHR46375:SF3">
    <property type="entry name" value="KELCH REPEAT AND BTB DOMAIN-CONTAINING PROTEIN 13"/>
    <property type="match status" value="1"/>
</dbReference>
<organism evidence="2 3">
    <name type="scientific">Marasmius crinis-equi</name>
    <dbReference type="NCBI Taxonomy" id="585013"/>
    <lineage>
        <taxon>Eukaryota</taxon>
        <taxon>Fungi</taxon>
        <taxon>Dikarya</taxon>
        <taxon>Basidiomycota</taxon>
        <taxon>Agaricomycotina</taxon>
        <taxon>Agaricomycetes</taxon>
        <taxon>Agaricomycetidae</taxon>
        <taxon>Agaricales</taxon>
        <taxon>Marasmiineae</taxon>
        <taxon>Marasmiaceae</taxon>
        <taxon>Marasmius</taxon>
    </lineage>
</organism>
<protein>
    <recommendedName>
        <fullName evidence="4">Galactose oxidase</fullName>
    </recommendedName>
</protein>
<keyword evidence="1" id="KW-0732">Signal</keyword>
<evidence type="ECO:0000313" key="2">
    <source>
        <dbReference type="EMBL" id="KAL0579166.1"/>
    </source>
</evidence>
<dbReference type="Gene3D" id="2.120.10.80">
    <property type="entry name" value="Kelch-type beta propeller"/>
    <property type="match status" value="2"/>
</dbReference>
<dbReference type="SMART" id="SM00612">
    <property type="entry name" value="Kelch"/>
    <property type="match status" value="5"/>
</dbReference>
<feature type="signal peptide" evidence="1">
    <location>
        <begin position="1"/>
        <end position="20"/>
    </location>
</feature>
<evidence type="ECO:0000256" key="1">
    <source>
        <dbReference type="SAM" id="SignalP"/>
    </source>
</evidence>
<feature type="chain" id="PRO_5046384553" description="Galactose oxidase" evidence="1">
    <location>
        <begin position="21"/>
        <end position="335"/>
    </location>
</feature>
<comment type="caution">
    <text evidence="2">The sequence shown here is derived from an EMBL/GenBank/DDBJ whole genome shotgun (WGS) entry which is preliminary data.</text>
</comment>
<keyword evidence="3" id="KW-1185">Reference proteome</keyword>
<proteinExistence type="predicted"/>
<gene>
    <name evidence="2" type="ORF">V5O48_002847</name>
</gene>
<dbReference type="InterPro" id="IPR015915">
    <property type="entry name" value="Kelch-typ_b-propeller"/>
</dbReference>
<dbReference type="SUPFAM" id="SSF117281">
    <property type="entry name" value="Kelch motif"/>
    <property type="match status" value="1"/>
</dbReference>